<organism evidence="2 3">
    <name type="scientific">Candidatus Kaiserbacteria bacterium RIFCSPHIGHO2_01_FULL_56_24</name>
    <dbReference type="NCBI Taxonomy" id="1798487"/>
    <lineage>
        <taxon>Bacteria</taxon>
        <taxon>Candidatus Kaiseribacteriota</taxon>
    </lineage>
</organism>
<evidence type="ECO:0000313" key="2">
    <source>
        <dbReference type="EMBL" id="OGG60547.1"/>
    </source>
</evidence>
<dbReference type="AlphaFoldDB" id="A0A1F6DGW2"/>
<keyword evidence="1" id="KW-1133">Transmembrane helix</keyword>
<dbReference type="EMBL" id="MFLA01000006">
    <property type="protein sequence ID" value="OGG60547.1"/>
    <property type="molecule type" value="Genomic_DNA"/>
</dbReference>
<keyword evidence="1" id="KW-0812">Transmembrane</keyword>
<gene>
    <name evidence="2" type="ORF">A2765_00270</name>
</gene>
<name>A0A1F6DGW2_9BACT</name>
<reference evidence="2 3" key="1">
    <citation type="journal article" date="2016" name="Nat. Commun.">
        <title>Thousands of microbial genomes shed light on interconnected biogeochemical processes in an aquifer system.</title>
        <authorList>
            <person name="Anantharaman K."/>
            <person name="Brown C.T."/>
            <person name="Hug L.A."/>
            <person name="Sharon I."/>
            <person name="Castelle C.J."/>
            <person name="Probst A.J."/>
            <person name="Thomas B.C."/>
            <person name="Singh A."/>
            <person name="Wilkins M.J."/>
            <person name="Karaoz U."/>
            <person name="Brodie E.L."/>
            <person name="Williams K.H."/>
            <person name="Hubbard S.S."/>
            <person name="Banfield J.F."/>
        </authorList>
    </citation>
    <scope>NUCLEOTIDE SEQUENCE [LARGE SCALE GENOMIC DNA]</scope>
</reference>
<dbReference type="Proteomes" id="UP000176377">
    <property type="component" value="Unassembled WGS sequence"/>
</dbReference>
<keyword evidence="1" id="KW-0472">Membrane</keyword>
<accession>A0A1F6DGW2</accession>
<feature type="transmembrane region" description="Helical" evidence="1">
    <location>
        <begin position="40"/>
        <end position="58"/>
    </location>
</feature>
<evidence type="ECO:0000256" key="1">
    <source>
        <dbReference type="SAM" id="Phobius"/>
    </source>
</evidence>
<protein>
    <submittedName>
        <fullName evidence="2">Uncharacterized protein</fullName>
    </submittedName>
</protein>
<sequence>MKIFFGFAGGVVFFFIGVASLAVSAGFDAPVYTDPTILDYIKVIIPFAACVLCIYFALKELRK</sequence>
<evidence type="ECO:0000313" key="3">
    <source>
        <dbReference type="Proteomes" id="UP000176377"/>
    </source>
</evidence>
<proteinExistence type="predicted"/>
<comment type="caution">
    <text evidence="2">The sequence shown here is derived from an EMBL/GenBank/DDBJ whole genome shotgun (WGS) entry which is preliminary data.</text>
</comment>